<evidence type="ECO:0000256" key="6">
    <source>
        <dbReference type="ARBA" id="ARBA00022989"/>
    </source>
</evidence>
<reference evidence="10" key="1">
    <citation type="journal article" date="2019" name="Int. J. Syst. Evol. Microbiol.">
        <title>The Global Catalogue of Microorganisms (GCM) 10K type strain sequencing project: providing services to taxonomists for standard genome sequencing and annotation.</title>
        <authorList>
            <consortium name="The Broad Institute Genomics Platform"/>
            <consortium name="The Broad Institute Genome Sequencing Center for Infectious Disease"/>
            <person name="Wu L."/>
            <person name="Ma J."/>
        </authorList>
    </citation>
    <scope>NUCLEOTIDE SEQUENCE [LARGE SCALE GENOMIC DNA]</scope>
    <source>
        <strain evidence="10">JCM 18657</strain>
    </source>
</reference>
<feature type="transmembrane region" description="Helical" evidence="8">
    <location>
        <begin position="38"/>
        <end position="58"/>
    </location>
</feature>
<name>A0ABW2UZN7_9BACL</name>
<dbReference type="InterPro" id="IPR000522">
    <property type="entry name" value="ABC_transptr_permease_BtuC"/>
</dbReference>
<comment type="similarity">
    <text evidence="2">Belongs to the binding-protein-dependent transport system permease family. FecCD subfamily.</text>
</comment>
<feature type="transmembrane region" description="Helical" evidence="8">
    <location>
        <begin position="101"/>
        <end position="122"/>
    </location>
</feature>
<evidence type="ECO:0000256" key="5">
    <source>
        <dbReference type="ARBA" id="ARBA00022692"/>
    </source>
</evidence>
<dbReference type="EMBL" id="JBHTGQ010000011">
    <property type="protein sequence ID" value="MFC7749362.1"/>
    <property type="molecule type" value="Genomic_DNA"/>
</dbReference>
<evidence type="ECO:0000256" key="8">
    <source>
        <dbReference type="SAM" id="Phobius"/>
    </source>
</evidence>
<evidence type="ECO:0000256" key="3">
    <source>
        <dbReference type="ARBA" id="ARBA00022448"/>
    </source>
</evidence>
<evidence type="ECO:0000256" key="2">
    <source>
        <dbReference type="ARBA" id="ARBA00007935"/>
    </source>
</evidence>
<keyword evidence="5 8" id="KW-0812">Transmembrane</keyword>
<evidence type="ECO:0000256" key="7">
    <source>
        <dbReference type="ARBA" id="ARBA00023136"/>
    </source>
</evidence>
<keyword evidence="6 8" id="KW-1133">Transmembrane helix</keyword>
<organism evidence="9 10">
    <name type="scientific">Paenibacillus thermoaerophilus</name>
    <dbReference type="NCBI Taxonomy" id="1215385"/>
    <lineage>
        <taxon>Bacteria</taxon>
        <taxon>Bacillati</taxon>
        <taxon>Bacillota</taxon>
        <taxon>Bacilli</taxon>
        <taxon>Bacillales</taxon>
        <taxon>Paenibacillaceae</taxon>
        <taxon>Paenibacillus</taxon>
    </lineage>
</organism>
<comment type="subcellular location">
    <subcellularLocation>
        <location evidence="1">Cell membrane</location>
        <topology evidence="1">Multi-pass membrane protein</topology>
    </subcellularLocation>
</comment>
<keyword evidence="4" id="KW-1003">Cell membrane</keyword>
<evidence type="ECO:0000313" key="9">
    <source>
        <dbReference type="EMBL" id="MFC7749362.1"/>
    </source>
</evidence>
<feature type="transmembrane region" description="Helical" evidence="8">
    <location>
        <begin position="289"/>
        <end position="310"/>
    </location>
</feature>
<keyword evidence="7 8" id="KW-0472">Membrane</keyword>
<feature type="transmembrane region" description="Helical" evidence="8">
    <location>
        <begin position="7"/>
        <end position="26"/>
    </location>
</feature>
<dbReference type="RefSeq" id="WP_138789559.1">
    <property type="nucleotide sequence ID" value="NZ_JBHTGQ010000011.1"/>
</dbReference>
<dbReference type="Proteomes" id="UP001596528">
    <property type="component" value="Unassembled WGS sequence"/>
</dbReference>
<sequence length="315" mass="34314">MTHKAKLISLSVLALAAVAIFMTVGVSGNWDYVLPRRGWKVAAMALTGVCIGLATVLFQTMTNNRILTPNIIGLDSMYMLAQTGVVYVFGSTNKLLVDNNANFLLTLTLMLGFTALLYRLMFKREGKHLYFLMLVGIILGTLLGSLTTFMQVLIDPNEFLVLQGRMFATFNKVQSGLTVVCSAVVVLAVAYYSRLAKFMDVLSLGKDQAINLGVDYPGIVKRLLLVISLLISAATALVGPITFLGLLTANVTYALMKTYRHSVLVPGCILVTVIALVGGQLIVERVFEFTAPLSVVINLIGGVYFLYLLLRENKS</sequence>
<keyword evidence="10" id="KW-1185">Reference proteome</keyword>
<dbReference type="Pfam" id="PF01032">
    <property type="entry name" value="FecCD"/>
    <property type="match status" value="1"/>
</dbReference>
<keyword evidence="3" id="KW-0813">Transport</keyword>
<dbReference type="SUPFAM" id="SSF81345">
    <property type="entry name" value="ABC transporter involved in vitamin B12 uptake, BtuC"/>
    <property type="match status" value="1"/>
</dbReference>
<feature type="transmembrane region" description="Helical" evidence="8">
    <location>
        <begin position="237"/>
        <end position="256"/>
    </location>
</feature>
<gene>
    <name evidence="9" type="ORF">ACFQWB_05310</name>
</gene>
<feature type="transmembrane region" description="Helical" evidence="8">
    <location>
        <begin position="263"/>
        <end position="283"/>
    </location>
</feature>
<dbReference type="Gene3D" id="1.10.3470.10">
    <property type="entry name" value="ABC transporter involved in vitamin B12 uptake, BtuC"/>
    <property type="match status" value="1"/>
</dbReference>
<evidence type="ECO:0000256" key="1">
    <source>
        <dbReference type="ARBA" id="ARBA00004651"/>
    </source>
</evidence>
<dbReference type="InterPro" id="IPR037294">
    <property type="entry name" value="ABC_BtuC-like"/>
</dbReference>
<dbReference type="PANTHER" id="PTHR30472">
    <property type="entry name" value="FERRIC ENTEROBACTIN TRANSPORT SYSTEM PERMEASE PROTEIN"/>
    <property type="match status" value="1"/>
</dbReference>
<dbReference type="PANTHER" id="PTHR30472:SF19">
    <property type="entry name" value="PETROBACTIN IMPORT SYSTEM PERMEASE PROTEIN YCLO"/>
    <property type="match status" value="1"/>
</dbReference>
<proteinExistence type="inferred from homology"/>
<accession>A0ABW2UZN7</accession>
<feature type="transmembrane region" description="Helical" evidence="8">
    <location>
        <begin position="129"/>
        <end position="153"/>
    </location>
</feature>
<feature type="transmembrane region" description="Helical" evidence="8">
    <location>
        <begin position="173"/>
        <end position="192"/>
    </location>
</feature>
<protein>
    <submittedName>
        <fullName evidence="9">Iron chelate uptake ABC transporter family permease subunit</fullName>
    </submittedName>
</protein>
<evidence type="ECO:0000313" key="10">
    <source>
        <dbReference type="Proteomes" id="UP001596528"/>
    </source>
</evidence>
<comment type="caution">
    <text evidence="9">The sequence shown here is derived from an EMBL/GenBank/DDBJ whole genome shotgun (WGS) entry which is preliminary data.</text>
</comment>
<evidence type="ECO:0000256" key="4">
    <source>
        <dbReference type="ARBA" id="ARBA00022475"/>
    </source>
</evidence>